<feature type="compositionally biased region" description="Polar residues" evidence="1">
    <location>
        <begin position="23"/>
        <end position="34"/>
    </location>
</feature>
<keyword evidence="2" id="KW-0472">Membrane</keyword>
<feature type="transmembrane region" description="Helical" evidence="2">
    <location>
        <begin position="367"/>
        <end position="385"/>
    </location>
</feature>
<evidence type="ECO:0000313" key="3">
    <source>
        <dbReference type="EMBL" id="SAL98981.1"/>
    </source>
</evidence>
<feature type="compositionally biased region" description="Acidic residues" evidence="1">
    <location>
        <begin position="219"/>
        <end position="232"/>
    </location>
</feature>
<evidence type="ECO:0000313" key="4">
    <source>
        <dbReference type="Proteomes" id="UP000078561"/>
    </source>
</evidence>
<feature type="region of interest" description="Disordered" evidence="1">
    <location>
        <begin position="1"/>
        <end position="37"/>
    </location>
</feature>
<dbReference type="OrthoDB" id="2288653at2759"/>
<keyword evidence="4" id="KW-1185">Reference proteome</keyword>
<dbReference type="InParanoid" id="A0A168MQB6"/>
<proteinExistence type="predicted"/>
<dbReference type="STRING" id="4829.A0A168MQB6"/>
<evidence type="ECO:0000256" key="1">
    <source>
        <dbReference type="SAM" id="MobiDB-lite"/>
    </source>
</evidence>
<keyword evidence="2" id="KW-1133">Transmembrane helix</keyword>
<feature type="region of interest" description="Disordered" evidence="1">
    <location>
        <begin position="207"/>
        <end position="243"/>
    </location>
</feature>
<gene>
    <name evidence="3" type="primary">ABSGL_04552.1 scaffold 5475</name>
</gene>
<name>A0A168MQB6_ABSGL</name>
<organism evidence="3">
    <name type="scientific">Absidia glauca</name>
    <name type="common">Pin mould</name>
    <dbReference type="NCBI Taxonomy" id="4829"/>
    <lineage>
        <taxon>Eukaryota</taxon>
        <taxon>Fungi</taxon>
        <taxon>Fungi incertae sedis</taxon>
        <taxon>Mucoromycota</taxon>
        <taxon>Mucoromycotina</taxon>
        <taxon>Mucoromycetes</taxon>
        <taxon>Mucorales</taxon>
        <taxon>Cunninghamellaceae</taxon>
        <taxon>Absidia</taxon>
    </lineage>
</organism>
<dbReference type="Proteomes" id="UP000078561">
    <property type="component" value="Unassembled WGS sequence"/>
</dbReference>
<evidence type="ECO:0000256" key="2">
    <source>
        <dbReference type="SAM" id="Phobius"/>
    </source>
</evidence>
<accession>A0A168MQB6</accession>
<dbReference type="AlphaFoldDB" id="A0A168MQB6"/>
<feature type="transmembrane region" description="Helical" evidence="2">
    <location>
        <begin position="327"/>
        <end position="346"/>
    </location>
</feature>
<sequence>MEESAQKLRSVSSDDFIPKKTRNNYPNGHISGSQPEKRWETLFDPHYTFTKTTKYEDPMVVREKGLERQASLILQQQKNPLQHRSASLLQLASSAATLPVVLEEKELPSSLKHHNHHTSLSLPIDDYESMSVFSNSATSSPTLPCMQDIIRPVLDQPNQVSILPCPSQSLDELQLIHMKQADKDLVLKERLDLLNSIHQGPGRYTTCMNGGVSNKAREADEEPEKEDDCNDDDDKRSTTATTVAQKDSFSKSWWQRSVGQSQRYHPFQFFRTKVEQLKEESELPYFTTQLLIRQEQEKKRKFSSSSEEEERVEQERPPIYKRYRPSFLYFFFGFFLPPLWIAGALYMKRSEKMTKADYQWRKRSRNALALLLTLLLLIVLTLVIFNPSLVGWRNSPKSPTSTLL</sequence>
<dbReference type="EMBL" id="LT552383">
    <property type="protein sequence ID" value="SAL98981.1"/>
    <property type="molecule type" value="Genomic_DNA"/>
</dbReference>
<protein>
    <submittedName>
        <fullName evidence="3">Uncharacterized protein</fullName>
    </submittedName>
</protein>
<keyword evidence="2" id="KW-0812">Transmembrane</keyword>
<reference evidence="3" key="1">
    <citation type="submission" date="2016-04" db="EMBL/GenBank/DDBJ databases">
        <authorList>
            <person name="Evans L.H."/>
            <person name="Alamgir A."/>
            <person name="Owens N."/>
            <person name="Weber N.D."/>
            <person name="Virtaneva K."/>
            <person name="Barbian K."/>
            <person name="Babar A."/>
            <person name="Rosenke K."/>
        </authorList>
    </citation>
    <scope>NUCLEOTIDE SEQUENCE [LARGE SCALE GENOMIC DNA]</scope>
    <source>
        <strain evidence="3">CBS 101.48</strain>
    </source>
</reference>